<dbReference type="EMBL" id="JBBPBF010000011">
    <property type="protein sequence ID" value="KAK7612118.1"/>
    <property type="molecule type" value="Genomic_DNA"/>
</dbReference>
<protein>
    <submittedName>
        <fullName evidence="1">Uncharacterized protein</fullName>
    </submittedName>
</protein>
<proteinExistence type="predicted"/>
<keyword evidence="2" id="KW-1185">Reference proteome</keyword>
<evidence type="ECO:0000313" key="2">
    <source>
        <dbReference type="Proteomes" id="UP001367316"/>
    </source>
</evidence>
<accession>A0ABR1NBK9</accession>
<name>A0ABR1NBK9_9PEZI</name>
<evidence type="ECO:0000313" key="1">
    <source>
        <dbReference type="EMBL" id="KAK7612118.1"/>
    </source>
</evidence>
<comment type="caution">
    <text evidence="1">The sequence shown here is derived from an EMBL/GenBank/DDBJ whole genome shotgun (WGS) entry which is preliminary data.</text>
</comment>
<sequence>MTTVDSLLRAGPVNWTVCSRRRRRRLALMRLSRHDYQVSHCTPCRPFCPAYHEILALKNAMPRTTRSLSLIENFRPGMRERKEKKKKKKKKEHFTHPAPFVAQFATRVFPFSLAIVAVGRRGSRITPKAIAAVFRAKAASADVRKERAVGCAVGRRLSAAHHPPPTTHYSPPTTSGCAAGRLVDTFNTILRVHSLIVLLALFFCPLRCLRALRYCTESHTVSRLALSPQLHVGAKHQPQDTSRVPENAPSACHHLAAANSVPHHAPRQYRQLTTASRARARALAVNISSMASLPRLSPSMHAH</sequence>
<reference evidence="1 2" key="1">
    <citation type="submission" date="2024-04" db="EMBL/GenBank/DDBJ databases">
        <title>Phyllosticta paracitricarpa is synonymous to the EU quarantine fungus P. citricarpa based on phylogenomic analyses.</title>
        <authorList>
            <consortium name="Lawrence Berkeley National Laboratory"/>
            <person name="Van ingen-buijs V.A."/>
            <person name="Van westerhoven A.C."/>
            <person name="Haridas S."/>
            <person name="Skiadas P."/>
            <person name="Martin F."/>
            <person name="Groenewald J.Z."/>
            <person name="Crous P.W."/>
            <person name="Seidl M.F."/>
        </authorList>
    </citation>
    <scope>NUCLEOTIDE SEQUENCE [LARGE SCALE GENOMIC DNA]</scope>
    <source>
        <strain evidence="1 2">CBS 141358</strain>
    </source>
</reference>
<organism evidence="1 2">
    <name type="scientific">Phyllosticta paracitricarpa</name>
    <dbReference type="NCBI Taxonomy" id="2016321"/>
    <lineage>
        <taxon>Eukaryota</taxon>
        <taxon>Fungi</taxon>
        <taxon>Dikarya</taxon>
        <taxon>Ascomycota</taxon>
        <taxon>Pezizomycotina</taxon>
        <taxon>Dothideomycetes</taxon>
        <taxon>Dothideomycetes incertae sedis</taxon>
        <taxon>Botryosphaeriales</taxon>
        <taxon>Phyllostictaceae</taxon>
        <taxon>Phyllosticta</taxon>
    </lineage>
</organism>
<dbReference type="Proteomes" id="UP001367316">
    <property type="component" value="Unassembled WGS sequence"/>
</dbReference>
<gene>
    <name evidence="1" type="ORF">JOL62DRAFT_35001</name>
</gene>